<keyword evidence="7" id="KW-0067">ATP-binding</keyword>
<evidence type="ECO:0000256" key="9">
    <source>
        <dbReference type="SAM" id="Phobius"/>
    </source>
</evidence>
<dbReference type="Pfam" id="PF07730">
    <property type="entry name" value="HisKA_3"/>
    <property type="match status" value="1"/>
</dbReference>
<keyword evidence="3" id="KW-0597">Phosphoprotein</keyword>
<dbReference type="Gene3D" id="1.20.5.1930">
    <property type="match status" value="1"/>
</dbReference>
<dbReference type="InterPro" id="IPR036890">
    <property type="entry name" value="HATPase_C_sf"/>
</dbReference>
<gene>
    <name evidence="11" type="ORF">FHX42_002877</name>
</gene>
<evidence type="ECO:0000259" key="10">
    <source>
        <dbReference type="Pfam" id="PF07730"/>
    </source>
</evidence>
<dbReference type="GO" id="GO:0046983">
    <property type="term" value="F:protein dimerization activity"/>
    <property type="evidence" value="ECO:0007669"/>
    <property type="project" value="InterPro"/>
</dbReference>
<keyword evidence="9" id="KW-0472">Membrane</keyword>
<proteinExistence type="predicted"/>
<feature type="domain" description="Signal transduction histidine kinase subgroup 3 dimerisation and phosphoacceptor" evidence="10">
    <location>
        <begin position="178"/>
        <end position="243"/>
    </location>
</feature>
<evidence type="ECO:0000256" key="4">
    <source>
        <dbReference type="ARBA" id="ARBA00022679"/>
    </source>
</evidence>
<evidence type="ECO:0000256" key="1">
    <source>
        <dbReference type="ARBA" id="ARBA00000085"/>
    </source>
</evidence>
<comment type="caution">
    <text evidence="11">The sequence shown here is derived from an EMBL/GenBank/DDBJ whole genome shotgun (WGS) entry which is preliminary data.</text>
</comment>
<evidence type="ECO:0000256" key="8">
    <source>
        <dbReference type="ARBA" id="ARBA00023012"/>
    </source>
</evidence>
<evidence type="ECO:0000256" key="6">
    <source>
        <dbReference type="ARBA" id="ARBA00022777"/>
    </source>
</evidence>
<sequence length="386" mass="41745">MLGRIRAWWPAWATDVVLTLLVLWAQVLSEVKNPASAVLPLPWGVVVAATAPLALLARRYYPVAVLVVSTAAMFTGMSNFGAQVALYALGSYCHDRRLMWGFAGLNMIALLFYTNANEADGLSGLFQIVVLLGVMWLLPLVTGLYARTRRDYLTGLVDRAERAEREQALIAERARGEERTRIAREMHDVVAHQVSLVVMHAGALRTVVHKDREQAARAAGVIEGVGQQAMQELRQMLGVLHSHDASGPRVGSSSSPPKVERIPALVEASREAGLNVGLSIEGDPEPMSEQVERAAYRVVQEALTNVHKHAGGSKAEALIKHEAGRLRVEVTNTRPADGFERTLPSSGHGLDGLRERIGLVSGDITAGPLSDGGYRVRATLPTGARN</sequence>
<dbReference type="Gene3D" id="3.30.565.10">
    <property type="entry name" value="Histidine kinase-like ATPase, C-terminal domain"/>
    <property type="match status" value="1"/>
</dbReference>
<feature type="transmembrane region" description="Helical" evidence="9">
    <location>
        <begin position="6"/>
        <end position="25"/>
    </location>
</feature>
<evidence type="ECO:0000256" key="2">
    <source>
        <dbReference type="ARBA" id="ARBA00012438"/>
    </source>
</evidence>
<dbReference type="GO" id="GO:0016020">
    <property type="term" value="C:membrane"/>
    <property type="evidence" value="ECO:0007669"/>
    <property type="project" value="InterPro"/>
</dbReference>
<feature type="transmembrane region" description="Helical" evidence="9">
    <location>
        <begin position="98"/>
        <end position="116"/>
    </location>
</feature>
<evidence type="ECO:0000256" key="5">
    <source>
        <dbReference type="ARBA" id="ARBA00022741"/>
    </source>
</evidence>
<feature type="transmembrane region" description="Helical" evidence="9">
    <location>
        <begin position="122"/>
        <end position="146"/>
    </location>
</feature>
<keyword evidence="5" id="KW-0547">Nucleotide-binding</keyword>
<feature type="transmembrane region" description="Helical" evidence="9">
    <location>
        <begin position="63"/>
        <end position="86"/>
    </location>
</feature>
<dbReference type="PANTHER" id="PTHR24421:SF10">
    <property type="entry name" value="NITRATE_NITRITE SENSOR PROTEIN NARQ"/>
    <property type="match status" value="1"/>
</dbReference>
<dbReference type="InterPro" id="IPR011712">
    <property type="entry name" value="Sig_transdc_His_kin_sub3_dim/P"/>
</dbReference>
<keyword evidence="8" id="KW-0902">Two-component regulatory system</keyword>
<evidence type="ECO:0000313" key="11">
    <source>
        <dbReference type="EMBL" id="MBA8825526.1"/>
    </source>
</evidence>
<keyword evidence="6 11" id="KW-0418">Kinase</keyword>
<dbReference type="CDD" id="cd16917">
    <property type="entry name" value="HATPase_UhpB-NarQ-NarX-like"/>
    <property type="match status" value="1"/>
</dbReference>
<organism evidence="11 12">
    <name type="scientific">Halosaccharopolyspora lacisalsi</name>
    <dbReference type="NCBI Taxonomy" id="1000566"/>
    <lineage>
        <taxon>Bacteria</taxon>
        <taxon>Bacillati</taxon>
        <taxon>Actinomycetota</taxon>
        <taxon>Actinomycetes</taxon>
        <taxon>Pseudonocardiales</taxon>
        <taxon>Pseudonocardiaceae</taxon>
        <taxon>Halosaccharopolyspora</taxon>
    </lineage>
</organism>
<dbReference type="PANTHER" id="PTHR24421">
    <property type="entry name" value="NITRATE/NITRITE SENSOR PROTEIN NARX-RELATED"/>
    <property type="match status" value="1"/>
</dbReference>
<dbReference type="GO" id="GO:0005524">
    <property type="term" value="F:ATP binding"/>
    <property type="evidence" value="ECO:0007669"/>
    <property type="project" value="UniProtKB-KW"/>
</dbReference>
<dbReference type="EMBL" id="JACGWZ010000003">
    <property type="protein sequence ID" value="MBA8825526.1"/>
    <property type="molecule type" value="Genomic_DNA"/>
</dbReference>
<keyword evidence="4" id="KW-0808">Transferase</keyword>
<evidence type="ECO:0000256" key="7">
    <source>
        <dbReference type="ARBA" id="ARBA00022840"/>
    </source>
</evidence>
<comment type="catalytic activity">
    <reaction evidence="1">
        <text>ATP + protein L-histidine = ADP + protein N-phospho-L-histidine.</text>
        <dbReference type="EC" id="2.7.13.3"/>
    </reaction>
</comment>
<keyword evidence="9" id="KW-1133">Transmembrane helix</keyword>
<name>A0A839DZ60_9PSEU</name>
<keyword evidence="12" id="KW-1185">Reference proteome</keyword>
<accession>A0A839DZ60</accession>
<dbReference type="InterPro" id="IPR050482">
    <property type="entry name" value="Sensor_HK_TwoCompSys"/>
</dbReference>
<dbReference type="EC" id="2.7.13.3" evidence="2"/>
<feature type="transmembrane region" description="Helical" evidence="9">
    <location>
        <begin position="37"/>
        <end position="57"/>
    </location>
</feature>
<protein>
    <recommendedName>
        <fullName evidence="2">histidine kinase</fullName>
        <ecNumber evidence="2">2.7.13.3</ecNumber>
    </recommendedName>
</protein>
<dbReference type="Proteomes" id="UP000569329">
    <property type="component" value="Unassembled WGS sequence"/>
</dbReference>
<keyword evidence="9" id="KW-0812">Transmembrane</keyword>
<reference evidence="11 12" key="1">
    <citation type="submission" date="2020-07" db="EMBL/GenBank/DDBJ databases">
        <title>Sequencing the genomes of 1000 actinobacteria strains.</title>
        <authorList>
            <person name="Klenk H.-P."/>
        </authorList>
    </citation>
    <scope>NUCLEOTIDE SEQUENCE [LARGE SCALE GENOMIC DNA]</scope>
    <source>
        <strain evidence="11 12">DSM 45975</strain>
    </source>
</reference>
<evidence type="ECO:0000313" key="12">
    <source>
        <dbReference type="Proteomes" id="UP000569329"/>
    </source>
</evidence>
<dbReference type="AlphaFoldDB" id="A0A839DZ60"/>
<dbReference type="GO" id="GO:0000155">
    <property type="term" value="F:phosphorelay sensor kinase activity"/>
    <property type="evidence" value="ECO:0007669"/>
    <property type="project" value="InterPro"/>
</dbReference>
<dbReference type="SUPFAM" id="SSF55874">
    <property type="entry name" value="ATPase domain of HSP90 chaperone/DNA topoisomerase II/histidine kinase"/>
    <property type="match status" value="1"/>
</dbReference>
<evidence type="ECO:0000256" key="3">
    <source>
        <dbReference type="ARBA" id="ARBA00022553"/>
    </source>
</evidence>